<name>A0ABU9IH73_9SPHN</name>
<protein>
    <submittedName>
        <fullName evidence="2">Head GIN domain-containing protein</fullName>
    </submittedName>
</protein>
<sequence>MRLGKIIGKAAGAFAAVALVGLSACDGVDVRVNEGDGVPLSELDMSGDAPEGIVLAGPDTVVITTGEDFSVDVEGSQEAQDNMRFSLEDGTFAVMREGDWSVGDGATINVTMPPPNTIVIAGSGSLTTDGLSSDADVTIAGTGSATATGVAADSLDVTIAGSGTLTASGTVGTLDLNVLGSGNANMADLQVDNADVTIAGSGSAEFASDGAVEAQVMGSGTVRVSGSANCSVESMGSGTLVCDSGE</sequence>
<accession>A0ABU9IH73</accession>
<dbReference type="Pfam" id="PF10988">
    <property type="entry name" value="DUF2807"/>
    <property type="match status" value="1"/>
</dbReference>
<dbReference type="Proteomes" id="UP001497045">
    <property type="component" value="Unassembled WGS sequence"/>
</dbReference>
<comment type="caution">
    <text evidence="2">The sequence shown here is derived from an EMBL/GenBank/DDBJ whole genome shotgun (WGS) entry which is preliminary data.</text>
</comment>
<dbReference type="EMBL" id="JBBYHV010000002">
    <property type="protein sequence ID" value="MEL1251794.1"/>
    <property type="molecule type" value="Genomic_DNA"/>
</dbReference>
<reference evidence="2 3" key="1">
    <citation type="submission" date="2024-04" db="EMBL/GenBank/DDBJ databases">
        <title>Aurantiacibacter sp. DGU6 16S ribosomal RNA gene Genome sequencing and assembly.</title>
        <authorList>
            <person name="Park S."/>
        </authorList>
    </citation>
    <scope>NUCLEOTIDE SEQUENCE [LARGE SCALE GENOMIC DNA]</scope>
    <source>
        <strain evidence="2 3">DGU6</strain>
    </source>
</reference>
<evidence type="ECO:0000313" key="2">
    <source>
        <dbReference type="EMBL" id="MEL1251794.1"/>
    </source>
</evidence>
<feature type="domain" description="Putative auto-transporter adhesin head GIN" evidence="1">
    <location>
        <begin position="51"/>
        <end position="228"/>
    </location>
</feature>
<organism evidence="2 3">
    <name type="scientific">Aurantiacibacter gilvus</name>
    <dbReference type="NCBI Taxonomy" id="3139141"/>
    <lineage>
        <taxon>Bacteria</taxon>
        <taxon>Pseudomonadati</taxon>
        <taxon>Pseudomonadota</taxon>
        <taxon>Alphaproteobacteria</taxon>
        <taxon>Sphingomonadales</taxon>
        <taxon>Erythrobacteraceae</taxon>
        <taxon>Aurantiacibacter</taxon>
    </lineage>
</organism>
<proteinExistence type="predicted"/>
<keyword evidence="3" id="KW-1185">Reference proteome</keyword>
<dbReference type="PROSITE" id="PS51257">
    <property type="entry name" value="PROKAR_LIPOPROTEIN"/>
    <property type="match status" value="1"/>
</dbReference>
<dbReference type="Gene3D" id="2.160.20.120">
    <property type="match status" value="1"/>
</dbReference>
<gene>
    <name evidence="2" type="ORF">AAEO60_14045</name>
</gene>
<dbReference type="InterPro" id="IPR021255">
    <property type="entry name" value="DUF2807"/>
</dbReference>
<evidence type="ECO:0000259" key="1">
    <source>
        <dbReference type="Pfam" id="PF10988"/>
    </source>
</evidence>
<evidence type="ECO:0000313" key="3">
    <source>
        <dbReference type="Proteomes" id="UP001497045"/>
    </source>
</evidence>
<dbReference type="RefSeq" id="WP_341674334.1">
    <property type="nucleotide sequence ID" value="NZ_JBBYHV010000002.1"/>
</dbReference>